<keyword evidence="5 7" id="KW-1133">Transmembrane helix</keyword>
<evidence type="ECO:0000256" key="1">
    <source>
        <dbReference type="ARBA" id="ARBA00004651"/>
    </source>
</evidence>
<feature type="transmembrane region" description="Helical" evidence="7">
    <location>
        <begin position="275"/>
        <end position="299"/>
    </location>
</feature>
<dbReference type="Proteomes" id="UP000593601">
    <property type="component" value="Chromosome"/>
</dbReference>
<feature type="transmembrane region" description="Helical" evidence="7">
    <location>
        <begin position="9"/>
        <end position="29"/>
    </location>
</feature>
<dbReference type="Pfam" id="PF19300">
    <property type="entry name" value="BPD_transp_1_N"/>
    <property type="match status" value="1"/>
</dbReference>
<organism evidence="9 10">
    <name type="scientific">Blautia liquoris</name>
    <dbReference type="NCBI Taxonomy" id="2779518"/>
    <lineage>
        <taxon>Bacteria</taxon>
        <taxon>Bacillati</taxon>
        <taxon>Bacillota</taxon>
        <taxon>Clostridia</taxon>
        <taxon>Lachnospirales</taxon>
        <taxon>Lachnospiraceae</taxon>
        <taxon>Blautia</taxon>
    </lineage>
</organism>
<keyword evidence="3" id="KW-1003">Cell membrane</keyword>
<evidence type="ECO:0000256" key="4">
    <source>
        <dbReference type="ARBA" id="ARBA00022692"/>
    </source>
</evidence>
<comment type="subcellular location">
    <subcellularLocation>
        <location evidence="1 7">Cell membrane</location>
        <topology evidence="1 7">Multi-pass membrane protein</topology>
    </subcellularLocation>
</comment>
<dbReference type="GO" id="GO:0005886">
    <property type="term" value="C:plasma membrane"/>
    <property type="evidence" value="ECO:0007669"/>
    <property type="project" value="UniProtKB-SubCell"/>
</dbReference>
<evidence type="ECO:0000256" key="7">
    <source>
        <dbReference type="RuleBase" id="RU363032"/>
    </source>
</evidence>
<evidence type="ECO:0000256" key="6">
    <source>
        <dbReference type="ARBA" id="ARBA00023136"/>
    </source>
</evidence>
<name>A0A7M2REE0_9FIRM</name>
<dbReference type="InterPro" id="IPR000515">
    <property type="entry name" value="MetI-like"/>
</dbReference>
<keyword evidence="4 7" id="KW-0812">Transmembrane</keyword>
<feature type="domain" description="ABC transmembrane type-1" evidence="8">
    <location>
        <begin position="95"/>
        <end position="296"/>
    </location>
</feature>
<protein>
    <submittedName>
        <fullName evidence="9">ABC transporter permease</fullName>
    </submittedName>
</protein>
<evidence type="ECO:0000256" key="3">
    <source>
        <dbReference type="ARBA" id="ARBA00022475"/>
    </source>
</evidence>
<evidence type="ECO:0000256" key="2">
    <source>
        <dbReference type="ARBA" id="ARBA00022448"/>
    </source>
</evidence>
<dbReference type="AlphaFoldDB" id="A0A7M2REE0"/>
<feature type="transmembrane region" description="Helical" evidence="7">
    <location>
        <begin position="101"/>
        <end position="122"/>
    </location>
</feature>
<accession>A0A7M2REE0</accession>
<dbReference type="PANTHER" id="PTHR43163:SF6">
    <property type="entry name" value="DIPEPTIDE TRANSPORT SYSTEM PERMEASE PROTEIN DPPB-RELATED"/>
    <property type="match status" value="1"/>
</dbReference>
<comment type="similarity">
    <text evidence="7">Belongs to the binding-protein-dependent transport system permease family.</text>
</comment>
<dbReference type="GO" id="GO:0055085">
    <property type="term" value="P:transmembrane transport"/>
    <property type="evidence" value="ECO:0007669"/>
    <property type="project" value="InterPro"/>
</dbReference>
<evidence type="ECO:0000313" key="9">
    <source>
        <dbReference type="EMBL" id="QOV18703.1"/>
    </source>
</evidence>
<dbReference type="Pfam" id="PF00528">
    <property type="entry name" value="BPD_transp_1"/>
    <property type="match status" value="1"/>
</dbReference>
<feature type="transmembrane region" description="Helical" evidence="7">
    <location>
        <begin position="227"/>
        <end position="255"/>
    </location>
</feature>
<gene>
    <name evidence="9" type="ORF">INP51_11905</name>
</gene>
<evidence type="ECO:0000313" key="10">
    <source>
        <dbReference type="Proteomes" id="UP000593601"/>
    </source>
</evidence>
<feature type="transmembrane region" description="Helical" evidence="7">
    <location>
        <begin position="134"/>
        <end position="159"/>
    </location>
</feature>
<dbReference type="Gene3D" id="1.10.3720.10">
    <property type="entry name" value="MetI-like"/>
    <property type="match status" value="1"/>
</dbReference>
<dbReference type="InterPro" id="IPR045621">
    <property type="entry name" value="BPD_transp_1_N"/>
</dbReference>
<sequence length="311" mass="34350">MKKYVLKRIAMMIPILIGVSFIVFTIMSFTPGDPARLILGQSAPQESVNKLHHEMGLDDPFAVRYFRYMKDAVQGDFGTSYRTSRPVFEEIFARFPITLKLSLVSIVLVVVIGIPLGILSAIKQYSILDMICTVSAMLMASVPGFWLGLMMILLFSLKLGWLPSNGVGTPAHYIMPAIALSLPIAAEVLRMTRSAMLETIRQDYIRTARSKGATEKIVIWRHALKNALLPIVTVIGSEFGGLLGGTILIESVFAIPGLGSLVVNSIRTKDVPQVMAATMFIALIFCVVLLLVDILYAFIDPRIKARYEQVK</sequence>
<dbReference type="CDD" id="cd06261">
    <property type="entry name" value="TM_PBP2"/>
    <property type="match status" value="1"/>
</dbReference>
<dbReference type="RefSeq" id="WP_193735065.1">
    <property type="nucleotide sequence ID" value="NZ_CP063304.1"/>
</dbReference>
<dbReference type="EMBL" id="CP063304">
    <property type="protein sequence ID" value="QOV18703.1"/>
    <property type="molecule type" value="Genomic_DNA"/>
</dbReference>
<dbReference type="KEGG" id="bliq:INP51_11905"/>
<reference evidence="9 10" key="1">
    <citation type="submission" date="2020-10" db="EMBL/GenBank/DDBJ databases">
        <title>Blautia liquoris sp.nov., isolated from the mud in a fermentation cellar used for the production of Chinese strong-flavoured liquor.</title>
        <authorList>
            <person name="Lu L."/>
        </authorList>
    </citation>
    <scope>NUCLEOTIDE SEQUENCE [LARGE SCALE GENOMIC DNA]</scope>
    <source>
        <strain evidence="9 10">LZLJ-3</strain>
    </source>
</reference>
<dbReference type="PROSITE" id="PS50928">
    <property type="entry name" value="ABC_TM1"/>
    <property type="match status" value="1"/>
</dbReference>
<keyword evidence="10" id="KW-1185">Reference proteome</keyword>
<evidence type="ECO:0000259" key="8">
    <source>
        <dbReference type="PROSITE" id="PS50928"/>
    </source>
</evidence>
<keyword evidence="6 7" id="KW-0472">Membrane</keyword>
<proteinExistence type="inferred from homology"/>
<dbReference type="InterPro" id="IPR035906">
    <property type="entry name" value="MetI-like_sf"/>
</dbReference>
<evidence type="ECO:0000256" key="5">
    <source>
        <dbReference type="ARBA" id="ARBA00022989"/>
    </source>
</evidence>
<feature type="transmembrane region" description="Helical" evidence="7">
    <location>
        <begin position="171"/>
        <end position="189"/>
    </location>
</feature>
<dbReference type="SUPFAM" id="SSF161098">
    <property type="entry name" value="MetI-like"/>
    <property type="match status" value="1"/>
</dbReference>
<keyword evidence="2 7" id="KW-0813">Transport</keyword>
<dbReference type="PANTHER" id="PTHR43163">
    <property type="entry name" value="DIPEPTIDE TRANSPORT SYSTEM PERMEASE PROTEIN DPPB-RELATED"/>
    <property type="match status" value="1"/>
</dbReference>